<dbReference type="Gene3D" id="3.40.50.170">
    <property type="entry name" value="Formyl transferase, N-terminal domain"/>
    <property type="match status" value="1"/>
</dbReference>
<protein>
    <recommendedName>
        <fullName evidence="4">Phosphoribosylglycinamide formyltransferase</fullName>
        <ecNumber evidence="4">2.1.2.2</ecNumber>
    </recommendedName>
    <alternativeName>
        <fullName evidence="4">5'-phosphoribosylglycinamide transformylase</fullName>
    </alternativeName>
    <alternativeName>
        <fullName evidence="4">GAR transformylase</fullName>
        <shortName evidence="4">GART</shortName>
    </alternativeName>
</protein>
<comment type="caution">
    <text evidence="6">The sequence shown here is derived from an EMBL/GenBank/DDBJ whole genome shotgun (WGS) entry which is preliminary data.</text>
</comment>
<dbReference type="InterPro" id="IPR004607">
    <property type="entry name" value="GART"/>
</dbReference>
<dbReference type="HAMAP" id="MF_01930">
    <property type="entry name" value="PurN"/>
    <property type="match status" value="1"/>
</dbReference>
<dbReference type="PANTHER" id="PTHR43369:SF2">
    <property type="entry name" value="PHOSPHORIBOSYLGLYCINAMIDE FORMYLTRANSFERASE"/>
    <property type="match status" value="1"/>
</dbReference>
<evidence type="ECO:0000313" key="6">
    <source>
        <dbReference type="EMBL" id="OOV88111.1"/>
    </source>
</evidence>
<evidence type="ECO:0000313" key="7">
    <source>
        <dbReference type="Proteomes" id="UP000190064"/>
    </source>
</evidence>
<evidence type="ECO:0000256" key="2">
    <source>
        <dbReference type="ARBA" id="ARBA00022679"/>
    </source>
</evidence>
<reference evidence="6" key="1">
    <citation type="submission" date="2017-02" db="EMBL/GenBank/DDBJ databases">
        <title>Draft Genome Sequence of the Salt Water Bacterium Oceanospirillum linum ATCC 11336.</title>
        <authorList>
            <person name="Trachtenberg A.M."/>
            <person name="Carney J.G."/>
            <person name="Linnane J.D."/>
            <person name="Rheaume B.A."/>
            <person name="Pitts N.L."/>
            <person name="Mykles D.L."/>
            <person name="Maclea K.S."/>
        </authorList>
    </citation>
    <scope>NUCLEOTIDE SEQUENCE [LARGE SCALE GENOMIC DNA]</scope>
    <source>
        <strain evidence="6">ATCC 11336</strain>
    </source>
</reference>
<dbReference type="PANTHER" id="PTHR43369">
    <property type="entry name" value="PHOSPHORIBOSYLGLYCINAMIDE FORMYLTRANSFERASE"/>
    <property type="match status" value="1"/>
</dbReference>
<dbReference type="GO" id="GO:0006189">
    <property type="term" value="P:'de novo' IMP biosynthetic process"/>
    <property type="evidence" value="ECO:0007669"/>
    <property type="project" value="UniProtKB-UniRule"/>
</dbReference>
<dbReference type="Proteomes" id="UP000190064">
    <property type="component" value="Unassembled WGS sequence"/>
</dbReference>
<comment type="pathway">
    <text evidence="1 4">Purine metabolism; IMP biosynthesis via de novo pathway; N(2)-formyl-N(1)-(5-phospho-D-ribosyl)glycinamide from N(1)-(5-phospho-D-ribosyl)glycinamide (10-formyl THF route): step 1/1.</text>
</comment>
<comment type="similarity">
    <text evidence="4">Belongs to the GART family.</text>
</comment>
<dbReference type="RefSeq" id="WP_077242521.1">
    <property type="nucleotide sequence ID" value="NZ_FXTS01000001.1"/>
</dbReference>
<dbReference type="STRING" id="966.BTA35_0200725"/>
<dbReference type="GO" id="GO:0005829">
    <property type="term" value="C:cytosol"/>
    <property type="evidence" value="ECO:0007669"/>
    <property type="project" value="TreeGrafter"/>
</dbReference>
<feature type="binding site" evidence="4">
    <location>
        <position position="108"/>
    </location>
    <ligand>
        <name>(6R)-10-formyltetrahydrofolate</name>
        <dbReference type="ChEBI" id="CHEBI:195366"/>
    </ligand>
</feature>
<feature type="active site" description="Proton donor" evidence="4">
    <location>
        <position position="110"/>
    </location>
</feature>
<evidence type="ECO:0000256" key="4">
    <source>
        <dbReference type="HAMAP-Rule" id="MF_01930"/>
    </source>
</evidence>
<feature type="binding site" evidence="4">
    <location>
        <begin position="13"/>
        <end position="15"/>
    </location>
    <ligand>
        <name>N(1)-(5-phospho-beta-D-ribosyl)glycinamide</name>
        <dbReference type="ChEBI" id="CHEBI:143788"/>
    </ligand>
</feature>
<comment type="catalytic activity">
    <reaction evidence="4">
        <text>N(1)-(5-phospho-beta-D-ribosyl)glycinamide + (6R)-10-formyltetrahydrofolate = N(2)-formyl-N(1)-(5-phospho-beta-D-ribosyl)glycinamide + (6S)-5,6,7,8-tetrahydrofolate + H(+)</text>
        <dbReference type="Rhea" id="RHEA:15053"/>
        <dbReference type="ChEBI" id="CHEBI:15378"/>
        <dbReference type="ChEBI" id="CHEBI:57453"/>
        <dbReference type="ChEBI" id="CHEBI:143788"/>
        <dbReference type="ChEBI" id="CHEBI:147286"/>
        <dbReference type="ChEBI" id="CHEBI:195366"/>
        <dbReference type="EC" id="2.1.2.2"/>
    </reaction>
</comment>
<evidence type="ECO:0000256" key="3">
    <source>
        <dbReference type="ARBA" id="ARBA00022755"/>
    </source>
</evidence>
<evidence type="ECO:0000259" key="5">
    <source>
        <dbReference type="Pfam" id="PF00551"/>
    </source>
</evidence>
<dbReference type="AlphaFoldDB" id="A0A1T1HE20"/>
<dbReference type="InterPro" id="IPR002376">
    <property type="entry name" value="Formyl_transf_N"/>
</dbReference>
<dbReference type="NCBIfam" id="TIGR00639">
    <property type="entry name" value="PurN"/>
    <property type="match status" value="1"/>
</dbReference>
<dbReference type="InterPro" id="IPR036477">
    <property type="entry name" value="Formyl_transf_N_sf"/>
</dbReference>
<sequence>MSGSIVILISGSGSNMQAIIDTVDAGEISGHISAVISNRPDAFGLERAQAAGIHTEVLDHTEFKSREIFDLNLIRKIDDFEPDLVILAGFMRILTPDFVRRYSGRMINIHPSLLPKYQGLHTHKRAIEAGDKEHGASVHFVTEELDGGPVFIQASVPVKESDTPEALAKRVLTQEHKIFPIAVKWFMEGRVQLENGIPHMDGVSLEGRVPRLHAEPSEE</sequence>
<gene>
    <name evidence="4" type="primary">purN</name>
    <name evidence="6" type="ORF">BTA35_0200725</name>
</gene>
<keyword evidence="7" id="KW-1185">Reference proteome</keyword>
<proteinExistence type="inferred from homology"/>
<dbReference type="EMBL" id="MTSD02000001">
    <property type="protein sequence ID" value="OOV88111.1"/>
    <property type="molecule type" value="Genomic_DNA"/>
</dbReference>
<name>A0A1T1HE20_OCELI</name>
<comment type="function">
    <text evidence="4">Catalyzes the transfer of a formyl group from 10-formyltetrahydrofolate to 5-phospho-ribosyl-glycinamide (GAR), producing 5-phospho-ribosyl-N-formylglycinamide (FGAR) and tetrahydrofolate.</text>
</comment>
<feature type="site" description="Raises pKa of active site His" evidence="4">
    <location>
        <position position="146"/>
    </location>
</feature>
<feature type="binding site" evidence="4">
    <location>
        <begin position="91"/>
        <end position="94"/>
    </location>
    <ligand>
        <name>(6R)-10-formyltetrahydrofolate</name>
        <dbReference type="ChEBI" id="CHEBI:195366"/>
    </ligand>
</feature>
<keyword evidence="3 4" id="KW-0658">Purine biosynthesis</keyword>
<dbReference type="EC" id="2.1.2.2" evidence="4"/>
<organism evidence="6 7">
    <name type="scientific">Oceanospirillum linum</name>
    <dbReference type="NCBI Taxonomy" id="966"/>
    <lineage>
        <taxon>Bacteria</taxon>
        <taxon>Pseudomonadati</taxon>
        <taxon>Pseudomonadota</taxon>
        <taxon>Gammaproteobacteria</taxon>
        <taxon>Oceanospirillales</taxon>
        <taxon>Oceanospirillaceae</taxon>
        <taxon>Oceanospirillum</taxon>
    </lineage>
</organism>
<dbReference type="Pfam" id="PF00551">
    <property type="entry name" value="Formyl_trans_N"/>
    <property type="match status" value="1"/>
</dbReference>
<dbReference type="GO" id="GO:0004644">
    <property type="term" value="F:phosphoribosylglycinamide formyltransferase activity"/>
    <property type="evidence" value="ECO:0007669"/>
    <property type="project" value="UniProtKB-UniRule"/>
</dbReference>
<keyword evidence="2 4" id="KW-0808">Transferase</keyword>
<evidence type="ECO:0000256" key="1">
    <source>
        <dbReference type="ARBA" id="ARBA00005054"/>
    </source>
</evidence>
<dbReference type="UniPathway" id="UPA00074">
    <property type="reaction ID" value="UER00126"/>
</dbReference>
<dbReference type="SUPFAM" id="SSF53328">
    <property type="entry name" value="Formyltransferase"/>
    <property type="match status" value="1"/>
</dbReference>
<dbReference type="CDD" id="cd08645">
    <property type="entry name" value="FMT_core_GART"/>
    <property type="match status" value="1"/>
</dbReference>
<accession>A0A1T1HE20</accession>
<feature type="binding site" evidence="4">
    <location>
        <position position="66"/>
    </location>
    <ligand>
        <name>(6R)-10-formyltetrahydrofolate</name>
        <dbReference type="ChEBI" id="CHEBI:195366"/>
    </ligand>
</feature>
<feature type="domain" description="Formyl transferase N-terminal" evidence="5">
    <location>
        <begin position="5"/>
        <end position="182"/>
    </location>
</feature>